<protein>
    <submittedName>
        <fullName evidence="2">Uncharacterized protein</fullName>
    </submittedName>
</protein>
<evidence type="ECO:0000256" key="1">
    <source>
        <dbReference type="SAM" id="Phobius"/>
    </source>
</evidence>
<organism evidence="2 3">
    <name type="scientific">Legionella shakespearei DSM 23087</name>
    <dbReference type="NCBI Taxonomy" id="1122169"/>
    <lineage>
        <taxon>Bacteria</taxon>
        <taxon>Pseudomonadati</taxon>
        <taxon>Pseudomonadota</taxon>
        <taxon>Gammaproteobacteria</taxon>
        <taxon>Legionellales</taxon>
        <taxon>Legionellaceae</taxon>
        <taxon>Legionella</taxon>
    </lineage>
</organism>
<comment type="caution">
    <text evidence="2">The sequence shown here is derived from an EMBL/GenBank/DDBJ whole genome shotgun (WGS) entry which is preliminary data.</text>
</comment>
<dbReference type="RefSeq" id="WP_018578371.1">
    <property type="nucleotide sequence ID" value="NZ_KB892434.1"/>
</dbReference>
<keyword evidence="1" id="KW-1133">Transmembrane helix</keyword>
<sequence>MKTIKTLKHLFRIQYVLIRNGIFILRMLFKVLLRKFGKKQTAKEDTLRKAAEELKPIIVKVGQTLSSQPQLIHETLQHVMDKLHHVITEPGKEKPTRIIDHPIDITQSAEQHKPKSTDELL</sequence>
<evidence type="ECO:0000313" key="2">
    <source>
        <dbReference type="EMBL" id="KTD57584.1"/>
    </source>
</evidence>
<name>A0A0W0YL26_9GAMM</name>
<accession>A0A0W0YL26</accession>
<feature type="transmembrane region" description="Helical" evidence="1">
    <location>
        <begin position="12"/>
        <end position="33"/>
    </location>
</feature>
<dbReference type="PATRIC" id="fig|1122169.6.peg.2780"/>
<dbReference type="Proteomes" id="UP000054600">
    <property type="component" value="Unassembled WGS sequence"/>
</dbReference>
<dbReference type="AlphaFoldDB" id="A0A0W0YL26"/>
<dbReference type="STRING" id="1122169.Lsha_2425"/>
<dbReference type="EMBL" id="LNYW01000066">
    <property type="protein sequence ID" value="KTD57584.1"/>
    <property type="molecule type" value="Genomic_DNA"/>
</dbReference>
<keyword evidence="1" id="KW-0812">Transmembrane</keyword>
<evidence type="ECO:0000313" key="3">
    <source>
        <dbReference type="Proteomes" id="UP000054600"/>
    </source>
</evidence>
<proteinExistence type="predicted"/>
<reference evidence="2 3" key="1">
    <citation type="submission" date="2015-11" db="EMBL/GenBank/DDBJ databases">
        <title>Genomic analysis of 38 Legionella species identifies large and diverse effector repertoires.</title>
        <authorList>
            <person name="Burstein D."/>
            <person name="Amaro F."/>
            <person name="Zusman T."/>
            <person name="Lifshitz Z."/>
            <person name="Cohen O."/>
            <person name="Gilbert J.A."/>
            <person name="Pupko T."/>
            <person name="Shuman H.A."/>
            <person name="Segal G."/>
        </authorList>
    </citation>
    <scope>NUCLEOTIDE SEQUENCE [LARGE SCALE GENOMIC DNA]</scope>
    <source>
        <strain evidence="2 3">ATCC 49655</strain>
    </source>
</reference>
<keyword evidence="3" id="KW-1185">Reference proteome</keyword>
<keyword evidence="1" id="KW-0472">Membrane</keyword>
<gene>
    <name evidence="2" type="ORF">Lsha_2425</name>
</gene>